<organism evidence="1">
    <name type="scientific">Siphoviridae sp. ct5tj9</name>
    <dbReference type="NCBI Taxonomy" id="2823564"/>
    <lineage>
        <taxon>Viruses</taxon>
        <taxon>Duplodnaviria</taxon>
        <taxon>Heunggongvirae</taxon>
        <taxon>Uroviricota</taxon>
        <taxon>Caudoviricetes</taxon>
    </lineage>
</organism>
<dbReference type="EMBL" id="BK014716">
    <property type="protein sequence ID" value="DAD69144.1"/>
    <property type="molecule type" value="Genomic_DNA"/>
</dbReference>
<sequence>MNLLDGLSKSFSYPYRRPMATIEEKRRRLDAKLQEMAEDGVLQGPSSATADFDPIDEERSVPEKTVLPAPPMQVAALRPLEEVSTIEEYRARYFVPLRIREKTSFTMNAETLEILRSVLQDLHERVSMVSYIDNIIREHLRAHRELLNQASAKQRRKTTIPL</sequence>
<dbReference type="Pfam" id="PF11888">
    <property type="entry name" value="DUF3408"/>
    <property type="match status" value="1"/>
</dbReference>
<dbReference type="InterPro" id="IPR021823">
    <property type="entry name" value="DUF3408"/>
</dbReference>
<protein>
    <submittedName>
        <fullName evidence="1">Uncharacterized protein</fullName>
    </submittedName>
</protein>
<proteinExistence type="predicted"/>
<accession>A0A8S5LGW3</accession>
<evidence type="ECO:0000313" key="1">
    <source>
        <dbReference type="EMBL" id="DAD69144.1"/>
    </source>
</evidence>
<reference evidence="1" key="1">
    <citation type="journal article" date="2021" name="Proc. Natl. Acad. Sci. U.S.A.">
        <title>A Catalog of Tens of Thousands of Viruses from Human Metagenomes Reveals Hidden Associations with Chronic Diseases.</title>
        <authorList>
            <person name="Tisza M.J."/>
            <person name="Buck C.B."/>
        </authorList>
    </citation>
    <scope>NUCLEOTIDE SEQUENCE</scope>
    <source>
        <strain evidence="1">Ct5tj9</strain>
    </source>
</reference>
<name>A0A8S5LGW3_9CAUD</name>